<reference evidence="3" key="1">
    <citation type="journal article" date="2022" name="bioRxiv">
        <title>Genomics of Preaxostyla Flagellates Illuminates Evolutionary Transitions and the Path Towards Mitochondrial Loss.</title>
        <authorList>
            <person name="Novak L.V.F."/>
            <person name="Treitli S.C."/>
            <person name="Pyrih J."/>
            <person name="Halakuc P."/>
            <person name="Pipaliya S.V."/>
            <person name="Vacek V."/>
            <person name="Brzon O."/>
            <person name="Soukal P."/>
            <person name="Eme L."/>
            <person name="Dacks J.B."/>
            <person name="Karnkowska A."/>
            <person name="Elias M."/>
            <person name="Hampl V."/>
        </authorList>
    </citation>
    <scope>NUCLEOTIDE SEQUENCE</scope>
    <source>
        <strain evidence="3">RCP-MX</strain>
    </source>
</reference>
<keyword evidence="1" id="KW-0812">Transmembrane</keyword>
<evidence type="ECO:0000313" key="4">
    <source>
        <dbReference type="Proteomes" id="UP001141327"/>
    </source>
</evidence>
<sequence length="133" mass="14259">MSRRSLLFFGIFAFFALFLGTFADERMKVESSRPASRSPVSKMLTGALFGCTYGCMILIVMPVIGYTFHGPTPGSIAAAIGLRGSTVAITGVVGFATYCAISALFDEYAHQLLSLFISPAFVSIPRANTIIIM</sequence>
<evidence type="ECO:0000313" key="3">
    <source>
        <dbReference type="EMBL" id="KAJ4452511.1"/>
    </source>
</evidence>
<comment type="caution">
    <text evidence="3">The sequence shown here is derived from an EMBL/GenBank/DDBJ whole genome shotgun (WGS) entry which is preliminary data.</text>
</comment>
<dbReference type="Proteomes" id="UP001141327">
    <property type="component" value="Unassembled WGS sequence"/>
</dbReference>
<evidence type="ECO:0000256" key="2">
    <source>
        <dbReference type="SAM" id="SignalP"/>
    </source>
</evidence>
<gene>
    <name evidence="3" type="ORF">PAPYR_13306</name>
</gene>
<name>A0ABQ8U2M8_9EUKA</name>
<feature type="transmembrane region" description="Helical" evidence="1">
    <location>
        <begin position="80"/>
        <end position="105"/>
    </location>
</feature>
<keyword evidence="4" id="KW-1185">Reference proteome</keyword>
<protein>
    <submittedName>
        <fullName evidence="3">Uncharacterized protein</fullName>
    </submittedName>
</protein>
<dbReference type="EMBL" id="JAPMOS010000478">
    <property type="protein sequence ID" value="KAJ4452511.1"/>
    <property type="molecule type" value="Genomic_DNA"/>
</dbReference>
<accession>A0ABQ8U2M8</accession>
<evidence type="ECO:0000256" key="1">
    <source>
        <dbReference type="SAM" id="Phobius"/>
    </source>
</evidence>
<keyword evidence="1" id="KW-1133">Transmembrane helix</keyword>
<feature type="chain" id="PRO_5045081397" evidence="2">
    <location>
        <begin position="24"/>
        <end position="133"/>
    </location>
</feature>
<proteinExistence type="predicted"/>
<keyword evidence="2" id="KW-0732">Signal</keyword>
<feature type="signal peptide" evidence="2">
    <location>
        <begin position="1"/>
        <end position="23"/>
    </location>
</feature>
<feature type="transmembrane region" description="Helical" evidence="1">
    <location>
        <begin position="47"/>
        <end position="68"/>
    </location>
</feature>
<keyword evidence="1" id="KW-0472">Membrane</keyword>
<organism evidence="3 4">
    <name type="scientific">Paratrimastix pyriformis</name>
    <dbReference type="NCBI Taxonomy" id="342808"/>
    <lineage>
        <taxon>Eukaryota</taxon>
        <taxon>Metamonada</taxon>
        <taxon>Preaxostyla</taxon>
        <taxon>Paratrimastigidae</taxon>
        <taxon>Paratrimastix</taxon>
    </lineage>
</organism>